<feature type="domain" description="FAD-binding" evidence="3">
    <location>
        <begin position="2"/>
        <end position="340"/>
    </location>
</feature>
<keyword evidence="2 4" id="KW-0503">Monooxygenase</keyword>
<protein>
    <submittedName>
        <fullName evidence="4">FAD-dependent monooxygenase</fullName>
    </submittedName>
</protein>
<organism evidence="4 5">
    <name type="scientific">Micromonospora thermarum</name>
    <dbReference type="NCBI Taxonomy" id="2720024"/>
    <lineage>
        <taxon>Bacteria</taxon>
        <taxon>Bacillati</taxon>
        <taxon>Actinomycetota</taxon>
        <taxon>Actinomycetes</taxon>
        <taxon>Micromonosporales</taxon>
        <taxon>Micromonosporaceae</taxon>
        <taxon>Micromonospora</taxon>
    </lineage>
</organism>
<dbReference type="InterPro" id="IPR002938">
    <property type="entry name" value="FAD-bd"/>
</dbReference>
<keyword evidence="5" id="KW-1185">Reference proteome</keyword>
<accession>A0ABX0Z3A1</accession>
<reference evidence="4 5" key="1">
    <citation type="submission" date="2020-03" db="EMBL/GenBank/DDBJ databases">
        <title>WGS of actinomycetes isolated from Thailand.</title>
        <authorList>
            <person name="Thawai C."/>
        </authorList>
    </citation>
    <scope>NUCLEOTIDE SEQUENCE [LARGE SCALE GENOMIC DNA]</scope>
    <source>
        <strain evidence="4 5">HSS6-12</strain>
    </source>
</reference>
<name>A0ABX0Z3A1_9ACTN</name>
<dbReference type="Proteomes" id="UP000783871">
    <property type="component" value="Unassembled WGS sequence"/>
</dbReference>
<gene>
    <name evidence="4" type="ORF">HCJ94_08115</name>
</gene>
<keyword evidence="1" id="KW-0560">Oxidoreductase</keyword>
<sequence>MTHAVIVGAGPVGMVTAMLLAADGYRVSVLDRDPAESRDASASVRGHWRRPGVGQFGHTHVLLPAGLAHLKRELPNAVARLTELGGRRHNMISGAWNVGAVGDREPADDRFDTIAARRPVLEAALFAEVSRTPGVSVRCGIRVTGLLTDDGRTPGTPHVTGVLTDDGEQIEADLVIDASGRNSRLLALLHDVGATPIERRAQVGFRYYTRYFRSDVLPTLPTWPLTHHESVSVIALPGDNDTWSVTLVTSGRDQDLRLLSSPDAWHRAVALFPNVAHLAEGEPISGVNAMGGTESKFRRFVVDGKPIVTGLFAVGDAWATTNPQFGKGMTVGFAHAALLRDTLRVTGSDDPIDLALQFNAVSEASLTPVWEETALWDSHRFAEIDAEMRGEAYVTDDPAWHLDVAVNAIHLLDPEILRAHADVGCMLAGVDEAVLKTGLAERILSLATGAPRYAEPGPTRRELLAATTG</sequence>
<dbReference type="RefSeq" id="WP_168000341.1">
    <property type="nucleotide sequence ID" value="NZ_JAATEO010000006.1"/>
</dbReference>
<evidence type="ECO:0000256" key="1">
    <source>
        <dbReference type="ARBA" id="ARBA00023002"/>
    </source>
</evidence>
<dbReference type="InterPro" id="IPR036188">
    <property type="entry name" value="FAD/NAD-bd_sf"/>
</dbReference>
<dbReference type="InterPro" id="IPR050493">
    <property type="entry name" value="FAD-dep_Monooxygenase_BioMet"/>
</dbReference>
<evidence type="ECO:0000313" key="5">
    <source>
        <dbReference type="Proteomes" id="UP000783871"/>
    </source>
</evidence>
<proteinExistence type="predicted"/>
<dbReference type="PRINTS" id="PR00420">
    <property type="entry name" value="RNGMNOXGNASE"/>
</dbReference>
<dbReference type="EMBL" id="JAATEO010000006">
    <property type="protein sequence ID" value="NJP31948.1"/>
    <property type="molecule type" value="Genomic_DNA"/>
</dbReference>
<dbReference type="SUPFAM" id="SSF51905">
    <property type="entry name" value="FAD/NAD(P)-binding domain"/>
    <property type="match status" value="1"/>
</dbReference>
<dbReference type="Gene3D" id="3.50.50.60">
    <property type="entry name" value="FAD/NAD(P)-binding domain"/>
    <property type="match status" value="1"/>
</dbReference>
<comment type="caution">
    <text evidence="4">The sequence shown here is derived from an EMBL/GenBank/DDBJ whole genome shotgun (WGS) entry which is preliminary data.</text>
</comment>
<dbReference type="PANTHER" id="PTHR13789">
    <property type="entry name" value="MONOOXYGENASE"/>
    <property type="match status" value="1"/>
</dbReference>
<evidence type="ECO:0000313" key="4">
    <source>
        <dbReference type="EMBL" id="NJP31948.1"/>
    </source>
</evidence>
<dbReference type="PANTHER" id="PTHR13789:SF309">
    <property type="entry name" value="PUTATIVE (AFU_ORTHOLOGUE AFUA_6G14510)-RELATED"/>
    <property type="match status" value="1"/>
</dbReference>
<dbReference type="Pfam" id="PF01494">
    <property type="entry name" value="FAD_binding_3"/>
    <property type="match status" value="1"/>
</dbReference>
<evidence type="ECO:0000259" key="3">
    <source>
        <dbReference type="Pfam" id="PF01494"/>
    </source>
</evidence>
<evidence type="ECO:0000256" key="2">
    <source>
        <dbReference type="ARBA" id="ARBA00023033"/>
    </source>
</evidence>
<dbReference type="GO" id="GO:0004497">
    <property type="term" value="F:monooxygenase activity"/>
    <property type="evidence" value="ECO:0007669"/>
    <property type="project" value="UniProtKB-KW"/>
</dbReference>